<dbReference type="Gene3D" id="3.30.420.40">
    <property type="match status" value="1"/>
</dbReference>
<dbReference type="SUPFAM" id="SSF53067">
    <property type="entry name" value="Actin-like ATPase domain"/>
    <property type="match status" value="2"/>
</dbReference>
<evidence type="ECO:0000313" key="2">
    <source>
        <dbReference type="EMBL" id="MDY0884089.1"/>
    </source>
</evidence>
<dbReference type="Pfam" id="PF02541">
    <property type="entry name" value="Ppx-GppA"/>
    <property type="match status" value="1"/>
</dbReference>
<reference evidence="2 3" key="1">
    <citation type="journal article" date="2016" name="Antonie Van Leeuwenhoek">
        <title>Dongia soli sp. nov., isolated from soil from Dokdo, Korea.</title>
        <authorList>
            <person name="Kim D.U."/>
            <person name="Lee H."/>
            <person name="Kim H."/>
            <person name="Kim S.G."/>
            <person name="Ka J.O."/>
        </authorList>
    </citation>
    <scope>NUCLEOTIDE SEQUENCE [LARGE SCALE GENOMIC DNA]</scope>
    <source>
        <strain evidence="2 3">D78</strain>
    </source>
</reference>
<dbReference type="PANTHER" id="PTHR30005">
    <property type="entry name" value="EXOPOLYPHOSPHATASE"/>
    <property type="match status" value="1"/>
</dbReference>
<gene>
    <name evidence="2" type="ORF">SMD27_14660</name>
</gene>
<evidence type="ECO:0000259" key="1">
    <source>
        <dbReference type="Pfam" id="PF02541"/>
    </source>
</evidence>
<dbReference type="EMBL" id="JAXCLW010000003">
    <property type="protein sequence ID" value="MDY0884089.1"/>
    <property type="molecule type" value="Genomic_DNA"/>
</dbReference>
<protein>
    <submittedName>
        <fullName evidence="2">Ppx/GppA phosphatase family protein</fullName>
    </submittedName>
</protein>
<comment type="caution">
    <text evidence="2">The sequence shown here is derived from an EMBL/GenBank/DDBJ whole genome shotgun (WGS) entry which is preliminary data.</text>
</comment>
<accession>A0ABU5EDH0</accession>
<dbReference type="CDD" id="cd24054">
    <property type="entry name" value="ASKHA_NBD_AaPPX-GppA_MtPPX2-like"/>
    <property type="match status" value="1"/>
</dbReference>
<name>A0ABU5EDH0_9PROT</name>
<dbReference type="RefSeq" id="WP_320509145.1">
    <property type="nucleotide sequence ID" value="NZ_JAXCLW010000003.1"/>
</dbReference>
<dbReference type="InterPro" id="IPR043129">
    <property type="entry name" value="ATPase_NBD"/>
</dbReference>
<dbReference type="InterPro" id="IPR050273">
    <property type="entry name" value="GppA/Ppx_hydrolase"/>
</dbReference>
<proteinExistence type="predicted"/>
<dbReference type="PANTHER" id="PTHR30005:SF0">
    <property type="entry name" value="RETROGRADE REGULATION PROTEIN 2"/>
    <property type="match status" value="1"/>
</dbReference>
<sequence length="360" mass="38155">MLDQFSPAGADARQQARAARPGQVMAALDLGTNNCRLLIARQNGVGFQVIDAFSRIVRLGEGVSHTGLLAPDAMDRTIDALRICAAKMQRRGVTLARAVATEACRRAVNCATFVERVREEAGIDLDIISSGEEAQLAFSGCMPLLNRDFPYAIVFDIGGGSTELGWLSLKAGVQPRIVAWHSMPLGVVTLTEEFGVEAAPGLDRMEFYEGMVGKVAAQLAPFAQAVGAHRAIAAGQVQILGTSGTVTTLAGIKLGLPRYDRTLVDGSYLTYGEVEKISTQLASQSCAERATVPCVGVDRCDLVVSGCAILTAICRQWPIGRLRVADRGVREGILMSLMTGTAPDGVYRPVYSAASLPVSA</sequence>
<keyword evidence="3" id="KW-1185">Reference proteome</keyword>
<dbReference type="Proteomes" id="UP001279642">
    <property type="component" value="Unassembled WGS sequence"/>
</dbReference>
<organism evidence="2 3">
    <name type="scientific">Dongia soli</name>
    <dbReference type="NCBI Taxonomy" id="600628"/>
    <lineage>
        <taxon>Bacteria</taxon>
        <taxon>Pseudomonadati</taxon>
        <taxon>Pseudomonadota</taxon>
        <taxon>Alphaproteobacteria</taxon>
        <taxon>Rhodospirillales</taxon>
        <taxon>Dongiaceae</taxon>
        <taxon>Dongia</taxon>
    </lineage>
</organism>
<feature type="domain" description="Ppx/GppA phosphatase N-terminal" evidence="1">
    <location>
        <begin position="39"/>
        <end position="338"/>
    </location>
</feature>
<dbReference type="Gene3D" id="3.30.420.150">
    <property type="entry name" value="Exopolyphosphatase. Domain 2"/>
    <property type="match status" value="1"/>
</dbReference>
<dbReference type="InterPro" id="IPR003695">
    <property type="entry name" value="Ppx_GppA_N"/>
</dbReference>
<evidence type="ECO:0000313" key="3">
    <source>
        <dbReference type="Proteomes" id="UP001279642"/>
    </source>
</evidence>